<evidence type="ECO:0000256" key="2">
    <source>
        <dbReference type="ARBA" id="ARBA00022747"/>
    </source>
</evidence>
<proteinExistence type="inferred from homology"/>
<dbReference type="InterPro" id="IPR000055">
    <property type="entry name" value="Restrct_endonuc_typeI_TRD"/>
</dbReference>
<keyword evidence="5" id="KW-0378">Hydrolase</keyword>
<dbReference type="GO" id="GO:0009307">
    <property type="term" value="P:DNA restriction-modification system"/>
    <property type="evidence" value="ECO:0007669"/>
    <property type="project" value="UniProtKB-KW"/>
</dbReference>
<evidence type="ECO:0000259" key="4">
    <source>
        <dbReference type="Pfam" id="PF01420"/>
    </source>
</evidence>
<evidence type="ECO:0000313" key="6">
    <source>
        <dbReference type="Proteomes" id="UP001238163"/>
    </source>
</evidence>
<dbReference type="PANTHER" id="PTHR30408:SF12">
    <property type="entry name" value="TYPE I RESTRICTION ENZYME MJAVIII SPECIFICITY SUBUNIT"/>
    <property type="match status" value="1"/>
</dbReference>
<dbReference type="PANTHER" id="PTHR30408">
    <property type="entry name" value="TYPE-1 RESTRICTION ENZYME ECOKI SPECIFICITY PROTEIN"/>
    <property type="match status" value="1"/>
</dbReference>
<accession>A0AAE3VFF9</accession>
<dbReference type="CDD" id="cd17521">
    <property type="entry name" value="RMtype1_S_Sau13435ORF2165P_TRD2-CR2_like"/>
    <property type="match status" value="1"/>
</dbReference>
<dbReference type="RefSeq" id="WP_307260920.1">
    <property type="nucleotide sequence ID" value="NZ_JAUSVL010000001.1"/>
</dbReference>
<keyword evidence="3" id="KW-0238">DNA-binding</keyword>
<keyword evidence="6" id="KW-1185">Reference proteome</keyword>
<feature type="domain" description="Type I restriction modification DNA specificity" evidence="4">
    <location>
        <begin position="4"/>
        <end position="180"/>
    </location>
</feature>
<sequence length="452" mass="50557">MANEWRMVTLGDISCDVTYGYTESASIDRVGPRFLRITDIQNGVVDWHTVPYCQITPEQHEKYRLHQGDIVVARTGNSTGENYLFDSTEDAVFASYLIRFKIDPCKADARFVWFTMRSQYWWTYVNASKTGSAQAGANAKVLRDYPISLPPLPEQRAIAHVLGTLDDKIECNRRLNRTLEGIVRALFKSWFIDFDPVIDNALAAGKPIPDELADRAALRQQAAEEHAKPLPDDLRALFPAEFTHTDAMGWIPKGWSIRALDQVADYMNGLACQKYPVQDGEHGLPVIKIRELRSGISEQTDRATASVPKKYLVEDGDILFSWSGSLLVRPWTEGPGVLNQHLFKVTSDAFPKWFIYLWTDHHLQDFIQIAADKATTMGHIKRDHLTAAKVVVPSGDVLGAADRQLGPAMEKAISVLLQAQALTKLRDTLLPWLLSGEVTVPVAATLTAEADR</sequence>
<organism evidence="5 6">
    <name type="scientific">Oligosphaera ethanolica</name>
    <dbReference type="NCBI Taxonomy" id="760260"/>
    <lineage>
        <taxon>Bacteria</taxon>
        <taxon>Pseudomonadati</taxon>
        <taxon>Lentisphaerota</taxon>
        <taxon>Oligosphaeria</taxon>
        <taxon>Oligosphaerales</taxon>
        <taxon>Oligosphaeraceae</taxon>
        <taxon>Oligosphaera</taxon>
    </lineage>
</organism>
<dbReference type="InterPro" id="IPR052021">
    <property type="entry name" value="Type-I_RS_S_subunit"/>
</dbReference>
<dbReference type="InterPro" id="IPR044946">
    <property type="entry name" value="Restrct_endonuc_typeI_TRD_sf"/>
</dbReference>
<dbReference type="GO" id="GO:0009035">
    <property type="term" value="F:type I site-specific deoxyribonuclease activity"/>
    <property type="evidence" value="ECO:0007669"/>
    <property type="project" value="UniProtKB-EC"/>
</dbReference>
<dbReference type="SUPFAM" id="SSF116734">
    <property type="entry name" value="DNA methylase specificity domain"/>
    <property type="match status" value="2"/>
</dbReference>
<dbReference type="Pfam" id="PF01420">
    <property type="entry name" value="Methylase_S"/>
    <property type="match status" value="1"/>
</dbReference>
<dbReference type="GO" id="GO:0003677">
    <property type="term" value="F:DNA binding"/>
    <property type="evidence" value="ECO:0007669"/>
    <property type="project" value="UniProtKB-KW"/>
</dbReference>
<dbReference type="Proteomes" id="UP001238163">
    <property type="component" value="Unassembled WGS sequence"/>
</dbReference>
<evidence type="ECO:0000256" key="3">
    <source>
        <dbReference type="ARBA" id="ARBA00023125"/>
    </source>
</evidence>
<dbReference type="EMBL" id="JAUSVL010000001">
    <property type="protein sequence ID" value="MDQ0289490.1"/>
    <property type="molecule type" value="Genomic_DNA"/>
</dbReference>
<reference evidence="5" key="1">
    <citation type="submission" date="2023-07" db="EMBL/GenBank/DDBJ databases">
        <title>Genomic Encyclopedia of Type Strains, Phase IV (KMG-IV): sequencing the most valuable type-strain genomes for metagenomic binning, comparative biology and taxonomic classification.</title>
        <authorList>
            <person name="Goeker M."/>
        </authorList>
    </citation>
    <scope>NUCLEOTIDE SEQUENCE</scope>
    <source>
        <strain evidence="5">DSM 24202</strain>
    </source>
</reference>
<comment type="caution">
    <text evidence="5">The sequence shown here is derived from an EMBL/GenBank/DDBJ whole genome shotgun (WGS) entry which is preliminary data.</text>
</comment>
<evidence type="ECO:0000313" key="5">
    <source>
        <dbReference type="EMBL" id="MDQ0289490.1"/>
    </source>
</evidence>
<evidence type="ECO:0000256" key="1">
    <source>
        <dbReference type="ARBA" id="ARBA00010923"/>
    </source>
</evidence>
<dbReference type="AlphaFoldDB" id="A0AAE3VFF9"/>
<protein>
    <submittedName>
        <fullName evidence="5">Type I restriction enzyme S subunit</fullName>
        <ecNumber evidence="5">3.1.21.3</ecNumber>
    </submittedName>
</protein>
<dbReference type="EC" id="3.1.21.3" evidence="5"/>
<comment type="similarity">
    <text evidence="1">Belongs to the type-I restriction system S methylase family.</text>
</comment>
<keyword evidence="2" id="KW-0680">Restriction system</keyword>
<dbReference type="Gene3D" id="3.90.220.20">
    <property type="entry name" value="DNA methylase specificity domains"/>
    <property type="match status" value="2"/>
</dbReference>
<name>A0AAE3VFF9_9BACT</name>
<gene>
    <name evidence="5" type="ORF">J3R75_001597</name>
</gene>